<evidence type="ECO:0000313" key="1">
    <source>
        <dbReference type="EMBL" id="KAK3786873.1"/>
    </source>
</evidence>
<dbReference type="Proteomes" id="UP001283361">
    <property type="component" value="Unassembled WGS sequence"/>
</dbReference>
<keyword evidence="2" id="KW-1185">Reference proteome</keyword>
<accession>A0AAE1AFX6</accession>
<evidence type="ECO:0000313" key="2">
    <source>
        <dbReference type="Proteomes" id="UP001283361"/>
    </source>
</evidence>
<protein>
    <submittedName>
        <fullName evidence="1">Uncharacterized protein</fullName>
    </submittedName>
</protein>
<sequence>MVPLVARCQYHQTSREWFHSWLGVNTTRRLENGTGVTYNVHVTCTVLESGRLNTSALVYWELQGQEFKRHLSFKIIIAPQLGCTPRLSLRHSWGAHQDYHCATVGVHTKIIIAPQLGCTPRLSCQLCSLEINGFCHRWIGKDYDQMALVKTLKLIFSWNVSEPVFLSSDVIRVSLALACLVLENFIA</sequence>
<dbReference type="AlphaFoldDB" id="A0AAE1AFX6"/>
<proteinExistence type="predicted"/>
<dbReference type="EMBL" id="JAWDGP010001932">
    <property type="protein sequence ID" value="KAK3786873.1"/>
    <property type="molecule type" value="Genomic_DNA"/>
</dbReference>
<name>A0AAE1AFX6_9GAST</name>
<comment type="caution">
    <text evidence="1">The sequence shown here is derived from an EMBL/GenBank/DDBJ whole genome shotgun (WGS) entry which is preliminary data.</text>
</comment>
<gene>
    <name evidence="1" type="ORF">RRG08_051675</name>
</gene>
<organism evidence="1 2">
    <name type="scientific">Elysia crispata</name>
    <name type="common">lettuce slug</name>
    <dbReference type="NCBI Taxonomy" id="231223"/>
    <lineage>
        <taxon>Eukaryota</taxon>
        <taxon>Metazoa</taxon>
        <taxon>Spiralia</taxon>
        <taxon>Lophotrochozoa</taxon>
        <taxon>Mollusca</taxon>
        <taxon>Gastropoda</taxon>
        <taxon>Heterobranchia</taxon>
        <taxon>Euthyneura</taxon>
        <taxon>Panpulmonata</taxon>
        <taxon>Sacoglossa</taxon>
        <taxon>Placobranchoidea</taxon>
        <taxon>Plakobranchidae</taxon>
        <taxon>Elysia</taxon>
    </lineage>
</organism>
<reference evidence="1" key="1">
    <citation type="journal article" date="2023" name="G3 (Bethesda)">
        <title>A reference genome for the long-term kleptoplast-retaining sea slug Elysia crispata morphotype clarki.</title>
        <authorList>
            <person name="Eastman K.E."/>
            <person name="Pendleton A.L."/>
            <person name="Shaikh M.A."/>
            <person name="Suttiyut T."/>
            <person name="Ogas R."/>
            <person name="Tomko P."/>
            <person name="Gavelis G."/>
            <person name="Widhalm J.R."/>
            <person name="Wisecaver J.H."/>
        </authorList>
    </citation>
    <scope>NUCLEOTIDE SEQUENCE</scope>
    <source>
        <strain evidence="1">ECLA1</strain>
    </source>
</reference>